<keyword evidence="3" id="KW-0862">Zinc</keyword>
<dbReference type="Pfam" id="PF04734">
    <property type="entry name" value="Ceramidase_alk"/>
    <property type="match status" value="1"/>
</dbReference>
<evidence type="ECO:0000259" key="5">
    <source>
        <dbReference type="Pfam" id="PF04734"/>
    </source>
</evidence>
<comment type="similarity">
    <text evidence="1 4">Belongs to the neutral ceramidase family.</text>
</comment>
<comment type="caution">
    <text evidence="7">The sequence shown here is derived from an EMBL/GenBank/DDBJ whole genome shotgun (WGS) entry which is preliminary data.</text>
</comment>
<accession>A0A6L7GT11</accession>
<dbReference type="InterPro" id="IPR038445">
    <property type="entry name" value="NCDase_C_sf"/>
</dbReference>
<gene>
    <name evidence="7" type="ORF">GIY30_14635</name>
</gene>
<feature type="domain" description="Neutral/alkaline non-lysosomal ceramidase N-terminal" evidence="5">
    <location>
        <begin position="43"/>
        <end position="518"/>
    </location>
</feature>
<dbReference type="EMBL" id="WMBR01000003">
    <property type="protein sequence ID" value="MXP22577.1"/>
    <property type="molecule type" value="Genomic_DNA"/>
</dbReference>
<dbReference type="InterPro" id="IPR031331">
    <property type="entry name" value="NEUT/ALK_ceramidase_C"/>
</dbReference>
<dbReference type="PANTHER" id="PTHR12670:SF1">
    <property type="entry name" value="NEUTRAL CERAMIDASE"/>
    <property type="match status" value="1"/>
</dbReference>
<feature type="binding site" evidence="3">
    <location>
        <position position="489"/>
    </location>
    <ligand>
        <name>Zn(2+)</name>
        <dbReference type="ChEBI" id="CHEBI:29105"/>
    </ligand>
</feature>
<feature type="binding site" evidence="3">
    <location>
        <position position="135"/>
    </location>
    <ligand>
        <name>Zn(2+)</name>
        <dbReference type="ChEBI" id="CHEBI:29105"/>
    </ligand>
</feature>
<protein>
    <recommendedName>
        <fullName evidence="4">Neutral ceramidase</fullName>
        <ecNumber evidence="4">3.5.1.23</ecNumber>
    </recommendedName>
</protein>
<evidence type="ECO:0000256" key="3">
    <source>
        <dbReference type="PIRSR" id="PIRSR606823-2"/>
    </source>
</evidence>
<evidence type="ECO:0000256" key="4">
    <source>
        <dbReference type="RuleBase" id="RU366019"/>
    </source>
</evidence>
<proteinExistence type="inferred from homology"/>
<dbReference type="InterPro" id="IPR031329">
    <property type="entry name" value="NEUT/ALK_ceramidase_N"/>
</dbReference>
<dbReference type="PANTHER" id="PTHR12670">
    <property type="entry name" value="CERAMIDASE"/>
    <property type="match status" value="1"/>
</dbReference>
<dbReference type="AlphaFoldDB" id="A0A6L7GT11"/>
<dbReference type="Pfam" id="PF17048">
    <property type="entry name" value="Ceramidse_alk_C"/>
    <property type="match status" value="1"/>
</dbReference>
<evidence type="ECO:0000256" key="1">
    <source>
        <dbReference type="ARBA" id="ARBA00009835"/>
    </source>
</evidence>
<name>A0A6L7GT11_9ACTN</name>
<dbReference type="GO" id="GO:0017040">
    <property type="term" value="F:N-acylsphingosine amidohydrolase activity"/>
    <property type="evidence" value="ECO:0007669"/>
    <property type="project" value="UniProtKB-UniRule"/>
</dbReference>
<dbReference type="InterPro" id="IPR006311">
    <property type="entry name" value="TAT_signal"/>
</dbReference>
<keyword evidence="3" id="KW-0479">Metal-binding</keyword>
<dbReference type="GO" id="GO:0042759">
    <property type="term" value="P:long-chain fatty acid biosynthetic process"/>
    <property type="evidence" value="ECO:0007669"/>
    <property type="project" value="TreeGrafter"/>
</dbReference>
<dbReference type="PROSITE" id="PS51318">
    <property type="entry name" value="TAT"/>
    <property type="match status" value="1"/>
</dbReference>
<dbReference type="GO" id="GO:0016020">
    <property type="term" value="C:membrane"/>
    <property type="evidence" value="ECO:0007669"/>
    <property type="project" value="GOC"/>
</dbReference>
<feature type="binding site" evidence="3">
    <location>
        <position position="453"/>
    </location>
    <ligand>
        <name>Zn(2+)</name>
        <dbReference type="ChEBI" id="CHEBI:29105"/>
    </ligand>
</feature>
<comment type="cofactor">
    <cofactor evidence="3">
        <name>Zn(2+)</name>
        <dbReference type="ChEBI" id="CHEBI:29105"/>
    </cofactor>
    <text evidence="3">Binds 1 zinc ion per subunit.</text>
</comment>
<keyword evidence="4" id="KW-0443">Lipid metabolism</keyword>
<feature type="binding site" evidence="3">
    <location>
        <position position="243"/>
    </location>
    <ligand>
        <name>Zn(2+)</name>
        <dbReference type="ChEBI" id="CHEBI:29105"/>
    </ligand>
</feature>
<dbReference type="GO" id="GO:0046512">
    <property type="term" value="P:sphingosine biosynthetic process"/>
    <property type="evidence" value="ECO:0007669"/>
    <property type="project" value="TreeGrafter"/>
</dbReference>
<dbReference type="Gene3D" id="2.60.40.2300">
    <property type="entry name" value="Neutral/alkaline non-lysosomal ceramidase, C-terminal domain"/>
    <property type="match status" value="1"/>
</dbReference>
<evidence type="ECO:0000259" key="6">
    <source>
        <dbReference type="Pfam" id="PF17048"/>
    </source>
</evidence>
<keyword evidence="4" id="KW-0746">Sphingolipid metabolism</keyword>
<reference evidence="7 8" key="1">
    <citation type="submission" date="2019-11" db="EMBL/GenBank/DDBJ databases">
        <title>Gordonia sp. nov., a novel actinobacterium isolated from mangrove soil in Hainan.</title>
        <authorList>
            <person name="Huang X."/>
            <person name="Xie Y."/>
            <person name="Chu X."/>
            <person name="Xiao K."/>
        </authorList>
    </citation>
    <scope>NUCLEOTIDE SEQUENCE [LARGE SCALE GENOMIC DNA]</scope>
    <source>
        <strain evidence="7 8">HNM0687</strain>
    </source>
</reference>
<evidence type="ECO:0000256" key="2">
    <source>
        <dbReference type="ARBA" id="ARBA00022801"/>
    </source>
</evidence>
<dbReference type="Proteomes" id="UP000475545">
    <property type="component" value="Unassembled WGS sequence"/>
</dbReference>
<sequence>MDVTRRTLLAGAAATAVGGGVALVAGEPAASATPGGANDTSGYLVGCGIADMTGAIAGQGMMGYSDADQVAAGLLQRCWARAYIVVDRRTGDRVVFVTSDIACLFQSHHMGVLPLLRKRFGNLYTERNVNLNATHTHASCGGTAWDFAYSLAAYGFKKNSYDAEIRGIVTAIARAHENLAPGTISLGRGELHEASRNRSRVAFDLNPAAERRQFPGAIDPAVTVLRLRQGATDVGAITWFSTHGTSLTDRNKLIAGDNKGYASYRWESTSPGVIAAFPQTNSGDMTPNLNLIKMRPTGPTDDNKRNCEVIGERQYRAGRSGFDAARPMARGGVDSIVRYVDMSAVQIDGMYTPEGRPTATTPAMMGAAAAATSTEDNWRSQLGFLQEGTTNPLVTALGGDRQPPIAPWMRDMQAPKLIAFPLGLLPPAPWIPHVVPLQILRIGDLVLVAIPAEVTIVAGLRLRSVVADALRVDIDNVLIQGYSNAYTQYVTTPEEYDAQQYEGGATQYGRWTLSAYLQEFHALATAMASGTAPGRGPAPLDKSGFQPDLVAPIPPDRPVTGHSYGDVVTAPRSRYRPGQVAAVEFVGAHPNNNLRTGDTYLEVQRKTATGWRTVADDNDWETELHWRRPPGDSDASVIRVEWTIPAATSGRFRIRYRGDSRGADGRTRPIDAVSSGFVVG</sequence>
<keyword evidence="8" id="KW-1185">Reference proteome</keyword>
<dbReference type="EC" id="3.5.1.23" evidence="4"/>
<keyword evidence="2 4" id="KW-0378">Hydrolase</keyword>
<dbReference type="RefSeq" id="WP_160902708.1">
    <property type="nucleotide sequence ID" value="NZ_CP102850.1"/>
</dbReference>
<organism evidence="7 8">
    <name type="scientific">Gordonia mangrovi</name>
    <dbReference type="NCBI Taxonomy" id="2665643"/>
    <lineage>
        <taxon>Bacteria</taxon>
        <taxon>Bacillati</taxon>
        <taxon>Actinomycetota</taxon>
        <taxon>Actinomycetes</taxon>
        <taxon>Mycobacteriales</taxon>
        <taxon>Gordoniaceae</taxon>
        <taxon>Gordonia</taxon>
    </lineage>
</organism>
<dbReference type="GO" id="GO:0046514">
    <property type="term" value="P:ceramide catabolic process"/>
    <property type="evidence" value="ECO:0007669"/>
    <property type="project" value="InterPro"/>
</dbReference>
<comment type="catalytic activity">
    <reaction evidence="4">
        <text>an N-acylsphing-4-enine + H2O = sphing-4-enine + a fatty acid</text>
        <dbReference type="Rhea" id="RHEA:20856"/>
        <dbReference type="ChEBI" id="CHEBI:15377"/>
        <dbReference type="ChEBI" id="CHEBI:28868"/>
        <dbReference type="ChEBI" id="CHEBI:52639"/>
        <dbReference type="ChEBI" id="CHEBI:57756"/>
        <dbReference type="EC" id="3.5.1.23"/>
    </reaction>
</comment>
<evidence type="ECO:0000313" key="8">
    <source>
        <dbReference type="Proteomes" id="UP000475545"/>
    </source>
</evidence>
<evidence type="ECO:0000313" key="7">
    <source>
        <dbReference type="EMBL" id="MXP22577.1"/>
    </source>
</evidence>
<dbReference type="InterPro" id="IPR006823">
    <property type="entry name" value="Ceramidase_alk"/>
</dbReference>
<dbReference type="GO" id="GO:0046872">
    <property type="term" value="F:metal ion binding"/>
    <property type="evidence" value="ECO:0007669"/>
    <property type="project" value="UniProtKB-KW"/>
</dbReference>
<feature type="domain" description="Neutral/alkaline non-lysosomal ceramidase C-terminal" evidence="6">
    <location>
        <begin position="520"/>
        <end position="679"/>
    </location>
</feature>
<dbReference type="GO" id="GO:0005576">
    <property type="term" value="C:extracellular region"/>
    <property type="evidence" value="ECO:0007669"/>
    <property type="project" value="TreeGrafter"/>
</dbReference>